<protein>
    <recommendedName>
        <fullName evidence="1">Amine oxidase domain-containing protein</fullName>
    </recommendedName>
</protein>
<dbReference type="GO" id="GO:0016491">
    <property type="term" value="F:oxidoreductase activity"/>
    <property type="evidence" value="ECO:0007669"/>
    <property type="project" value="InterPro"/>
</dbReference>
<evidence type="ECO:0000313" key="2">
    <source>
        <dbReference type="EMBL" id="QHT36837.1"/>
    </source>
</evidence>
<sequence length="419" mass="48810">MPFTKDVIIVGGGISGLYTAYRICNQFPDKTVLLLESSDELGGRIRTQYEKEFQVEKGAARFSESHRRLLGLLDILGLSEDKIPIPNKTSFIYQGKPCEYNLSEKLQTIVMRSKDIPKQQLQKITFYQLCVLIFDTTEADKMQAAFAYDAEFIRLNAYACLTMFREDLLGNPQYYVLKCGLSRVIQKMRECIEASENIEIRLNQTVTDVKDKRVYVKQGDQVVKYSALHVVCAIPYLALRQLPYFKEVQEIHSVKPISLCRIYAKYPVKDGKSWFHDLDKTATDNYLRYIIPISQDDGIIMYYSDLYIADMWRNWSNVSDDILIEMIHKELHALYPSRNIPRPSKIKTCHWKTGVHAWRPNFDFEAISRKMIQLTSDSVYVIGETYSRNQDWMEGCLETSDRAIHKMFGKTKRKTLKRR</sequence>
<dbReference type="AlphaFoldDB" id="A0A6C0F4Z1"/>
<dbReference type="EMBL" id="MN738786">
    <property type="protein sequence ID" value="QHT36837.1"/>
    <property type="molecule type" value="Genomic_DNA"/>
</dbReference>
<dbReference type="InterPro" id="IPR002937">
    <property type="entry name" value="Amino_oxidase"/>
</dbReference>
<evidence type="ECO:0000259" key="1">
    <source>
        <dbReference type="Pfam" id="PF01593"/>
    </source>
</evidence>
<organism evidence="2">
    <name type="scientific">viral metagenome</name>
    <dbReference type="NCBI Taxonomy" id="1070528"/>
    <lineage>
        <taxon>unclassified sequences</taxon>
        <taxon>metagenomes</taxon>
        <taxon>organismal metagenomes</taxon>
    </lineage>
</organism>
<dbReference type="SUPFAM" id="SSF51905">
    <property type="entry name" value="FAD/NAD(P)-binding domain"/>
    <property type="match status" value="1"/>
</dbReference>
<feature type="domain" description="Amine oxidase" evidence="1">
    <location>
        <begin position="14"/>
        <end position="403"/>
    </location>
</feature>
<dbReference type="InterPro" id="IPR050464">
    <property type="entry name" value="Zeta_carotene_desat/Oxidored"/>
</dbReference>
<accession>A0A6C0F4Z1</accession>
<dbReference type="InterPro" id="IPR036188">
    <property type="entry name" value="FAD/NAD-bd_sf"/>
</dbReference>
<reference evidence="2" key="1">
    <citation type="journal article" date="2020" name="Nature">
        <title>Giant virus diversity and host interactions through global metagenomics.</title>
        <authorList>
            <person name="Schulz F."/>
            <person name="Roux S."/>
            <person name="Paez-Espino D."/>
            <person name="Jungbluth S."/>
            <person name="Walsh D.A."/>
            <person name="Denef V.J."/>
            <person name="McMahon K.D."/>
            <person name="Konstantinidis K.T."/>
            <person name="Eloe-Fadrosh E.A."/>
            <person name="Kyrpides N.C."/>
            <person name="Woyke T."/>
        </authorList>
    </citation>
    <scope>NUCLEOTIDE SEQUENCE</scope>
    <source>
        <strain evidence="2">GVMAG-S-ERX555967-130</strain>
    </source>
</reference>
<dbReference type="Pfam" id="PF01593">
    <property type="entry name" value="Amino_oxidase"/>
    <property type="match status" value="1"/>
</dbReference>
<dbReference type="PANTHER" id="PTHR42923">
    <property type="entry name" value="PROTOPORPHYRINOGEN OXIDASE"/>
    <property type="match status" value="1"/>
</dbReference>
<dbReference type="Gene3D" id="3.50.50.60">
    <property type="entry name" value="FAD/NAD(P)-binding domain"/>
    <property type="match status" value="1"/>
</dbReference>
<name>A0A6C0F4Z1_9ZZZZ</name>
<proteinExistence type="predicted"/>